<feature type="region of interest" description="Disordered" evidence="1">
    <location>
        <begin position="20"/>
        <end position="39"/>
    </location>
</feature>
<comment type="caution">
    <text evidence="2">The sequence shown here is derived from an EMBL/GenBank/DDBJ whole genome shotgun (WGS) entry which is preliminary data.</text>
</comment>
<dbReference type="Proteomes" id="UP001283361">
    <property type="component" value="Unassembled WGS sequence"/>
</dbReference>
<keyword evidence="3" id="KW-1185">Reference proteome</keyword>
<evidence type="ECO:0000313" key="2">
    <source>
        <dbReference type="EMBL" id="KAK3795200.1"/>
    </source>
</evidence>
<feature type="compositionally biased region" description="Polar residues" evidence="1">
    <location>
        <begin position="20"/>
        <end position="35"/>
    </location>
</feature>
<gene>
    <name evidence="2" type="ORF">RRG08_056263</name>
</gene>
<dbReference type="EMBL" id="JAWDGP010001077">
    <property type="protein sequence ID" value="KAK3795200.1"/>
    <property type="molecule type" value="Genomic_DNA"/>
</dbReference>
<sequence>MNLVGLRNRFFKSHGLLRSSSEASGKGINHTSHGGESTMGVAEGVTAGEAEATGDQSQRVGAITRTVCELGAALTTAGVDTVTDGAHGSLGLAQSIEETCQFTGLLGKFALAATGVCAGTGVGVSHEGDHGQANSGSERVHDDVA</sequence>
<evidence type="ECO:0000313" key="3">
    <source>
        <dbReference type="Proteomes" id="UP001283361"/>
    </source>
</evidence>
<name>A0AAE1AW84_9GAST</name>
<proteinExistence type="predicted"/>
<accession>A0AAE1AW84</accession>
<reference evidence="2" key="1">
    <citation type="journal article" date="2023" name="G3 (Bethesda)">
        <title>A reference genome for the long-term kleptoplast-retaining sea slug Elysia crispata morphotype clarki.</title>
        <authorList>
            <person name="Eastman K.E."/>
            <person name="Pendleton A.L."/>
            <person name="Shaikh M.A."/>
            <person name="Suttiyut T."/>
            <person name="Ogas R."/>
            <person name="Tomko P."/>
            <person name="Gavelis G."/>
            <person name="Widhalm J.R."/>
            <person name="Wisecaver J.H."/>
        </authorList>
    </citation>
    <scope>NUCLEOTIDE SEQUENCE</scope>
    <source>
        <strain evidence="2">ECLA1</strain>
    </source>
</reference>
<protein>
    <submittedName>
        <fullName evidence="2">Uncharacterized protein</fullName>
    </submittedName>
</protein>
<organism evidence="2 3">
    <name type="scientific">Elysia crispata</name>
    <name type="common">lettuce slug</name>
    <dbReference type="NCBI Taxonomy" id="231223"/>
    <lineage>
        <taxon>Eukaryota</taxon>
        <taxon>Metazoa</taxon>
        <taxon>Spiralia</taxon>
        <taxon>Lophotrochozoa</taxon>
        <taxon>Mollusca</taxon>
        <taxon>Gastropoda</taxon>
        <taxon>Heterobranchia</taxon>
        <taxon>Euthyneura</taxon>
        <taxon>Panpulmonata</taxon>
        <taxon>Sacoglossa</taxon>
        <taxon>Placobranchoidea</taxon>
        <taxon>Plakobranchidae</taxon>
        <taxon>Elysia</taxon>
    </lineage>
</organism>
<dbReference type="AlphaFoldDB" id="A0AAE1AW84"/>
<evidence type="ECO:0000256" key="1">
    <source>
        <dbReference type="SAM" id="MobiDB-lite"/>
    </source>
</evidence>